<evidence type="ECO:0000313" key="13">
    <source>
        <dbReference type="RefSeq" id="XP_015274543.1"/>
    </source>
</evidence>
<feature type="transmembrane region" description="Helical" evidence="10">
    <location>
        <begin position="272"/>
        <end position="291"/>
    </location>
</feature>
<dbReference type="SMART" id="SM01381">
    <property type="entry name" value="7TM_GPCR_Srsx"/>
    <property type="match status" value="1"/>
</dbReference>
<protein>
    <recommendedName>
        <fullName evidence="10">Olfactory receptor</fullName>
    </recommendedName>
</protein>
<feature type="transmembrane region" description="Helical" evidence="10">
    <location>
        <begin position="98"/>
        <end position="120"/>
    </location>
</feature>
<feature type="transmembrane region" description="Helical" evidence="10">
    <location>
        <begin position="237"/>
        <end position="260"/>
    </location>
</feature>
<feature type="transmembrane region" description="Helical" evidence="10">
    <location>
        <begin position="60"/>
        <end position="78"/>
    </location>
</feature>
<reference evidence="13" key="1">
    <citation type="submission" date="2025-08" db="UniProtKB">
        <authorList>
            <consortium name="RefSeq"/>
        </authorList>
    </citation>
    <scope>IDENTIFICATION</scope>
</reference>
<accession>A0ABM1KLF6</accession>
<feature type="transmembrane region" description="Helical" evidence="10">
    <location>
        <begin position="27"/>
        <end position="48"/>
    </location>
</feature>
<dbReference type="CDD" id="cd15431">
    <property type="entry name" value="7tmA_OR13H-like"/>
    <property type="match status" value="1"/>
</dbReference>
<keyword evidence="9" id="KW-0675">Receptor</keyword>
<evidence type="ECO:0000256" key="2">
    <source>
        <dbReference type="ARBA" id="ARBA00022475"/>
    </source>
</evidence>
<dbReference type="RefSeq" id="XP_015274543.1">
    <property type="nucleotide sequence ID" value="XM_015419057.1"/>
</dbReference>
<dbReference type="InterPro" id="IPR000276">
    <property type="entry name" value="GPCR_Rhodpsn"/>
</dbReference>
<dbReference type="PRINTS" id="PR00237">
    <property type="entry name" value="GPCRRHODOPSN"/>
</dbReference>
<keyword evidence="12" id="KW-1185">Reference proteome</keyword>
<keyword evidence="3 10" id="KW-0716">Sensory transduction</keyword>
<comment type="subcellular location">
    <subcellularLocation>
        <location evidence="1 10">Cell membrane</location>
        <topology evidence="1 10">Multi-pass membrane protein</topology>
    </subcellularLocation>
</comment>
<keyword evidence="6 10" id="KW-1133">Transmembrane helix</keyword>
<evidence type="ECO:0000256" key="10">
    <source>
        <dbReference type="RuleBase" id="RU363047"/>
    </source>
</evidence>
<dbReference type="PRINTS" id="PR00245">
    <property type="entry name" value="OLFACTORYR"/>
</dbReference>
<dbReference type="Gene3D" id="1.20.1070.10">
    <property type="entry name" value="Rhodopsin 7-helix transmembrane proteins"/>
    <property type="match status" value="1"/>
</dbReference>
<feature type="transmembrane region" description="Helical" evidence="10">
    <location>
        <begin position="140"/>
        <end position="162"/>
    </location>
</feature>
<dbReference type="GeneID" id="107117026"/>
<evidence type="ECO:0000256" key="8">
    <source>
        <dbReference type="ARBA" id="ARBA00023224"/>
    </source>
</evidence>
<keyword evidence="7 10" id="KW-0472">Membrane</keyword>
<evidence type="ECO:0000256" key="6">
    <source>
        <dbReference type="ARBA" id="ARBA00022989"/>
    </source>
</evidence>
<dbReference type="PANTHER" id="PTHR26453">
    <property type="entry name" value="OLFACTORY RECEPTOR"/>
    <property type="match status" value="1"/>
</dbReference>
<evidence type="ECO:0000256" key="3">
    <source>
        <dbReference type="ARBA" id="ARBA00022606"/>
    </source>
</evidence>
<organism evidence="12 13">
    <name type="scientific">Gekko japonicus</name>
    <name type="common">Schlegel's Japanese gecko</name>
    <dbReference type="NCBI Taxonomy" id="146911"/>
    <lineage>
        <taxon>Eukaryota</taxon>
        <taxon>Metazoa</taxon>
        <taxon>Chordata</taxon>
        <taxon>Craniata</taxon>
        <taxon>Vertebrata</taxon>
        <taxon>Euteleostomi</taxon>
        <taxon>Lepidosauria</taxon>
        <taxon>Squamata</taxon>
        <taxon>Bifurcata</taxon>
        <taxon>Gekkota</taxon>
        <taxon>Gekkonidae</taxon>
        <taxon>Gekkoninae</taxon>
        <taxon>Gekko</taxon>
    </lineage>
</organism>
<name>A0ABM1KLF6_GEKJA</name>
<dbReference type="Pfam" id="PF13853">
    <property type="entry name" value="7tm_4"/>
    <property type="match status" value="1"/>
</dbReference>
<evidence type="ECO:0000256" key="5">
    <source>
        <dbReference type="ARBA" id="ARBA00022725"/>
    </source>
</evidence>
<dbReference type="Proteomes" id="UP000694871">
    <property type="component" value="Unplaced"/>
</dbReference>
<evidence type="ECO:0000256" key="1">
    <source>
        <dbReference type="ARBA" id="ARBA00004651"/>
    </source>
</evidence>
<dbReference type="InterPro" id="IPR017452">
    <property type="entry name" value="GPCR_Rhodpsn_7TM"/>
</dbReference>
<comment type="similarity">
    <text evidence="9">Belongs to the G-protein coupled receptor 1 family.</text>
</comment>
<dbReference type="InterPro" id="IPR000725">
    <property type="entry name" value="Olfact_rcpt"/>
</dbReference>
<keyword evidence="4 9" id="KW-0812">Transmembrane</keyword>
<sequence>MQEENETTMTEFILIGYSGQPKTRMGLIIFLTVVYTITVAGNGLIILVITADPRLHNPMYFFLSNLSFLDIGYSTSSIPQSIINLLVDKPTMSFALCYFNMSSSVYLGVTECILLAIMAYDRFIAISSPLHYMIIMSKRFCIQLAMGTWTSGFFLVVIPIYATPTHFCGGNVIDHLTCELKAVMKLLCTQSTLNQLVNFFTGVLTLLCPFAFILFSYVRIIVAILKIHSAGGRLKAFSTCGSHLAVVIIFYGTAIFSYLQPQSKITHKVDKIISAFYGIVTPMLNPLIYTLRNKEVNDSLGRLIGKKGKV</sequence>
<feature type="transmembrane region" description="Helical" evidence="10">
    <location>
        <begin position="199"/>
        <end position="225"/>
    </location>
</feature>
<evidence type="ECO:0000256" key="7">
    <source>
        <dbReference type="ARBA" id="ARBA00023136"/>
    </source>
</evidence>
<keyword evidence="2 10" id="KW-1003">Cell membrane</keyword>
<keyword evidence="5 10" id="KW-0552">Olfaction</keyword>
<evidence type="ECO:0000259" key="11">
    <source>
        <dbReference type="PROSITE" id="PS50262"/>
    </source>
</evidence>
<dbReference type="SUPFAM" id="SSF81321">
    <property type="entry name" value="Family A G protein-coupled receptor-like"/>
    <property type="match status" value="1"/>
</dbReference>
<gene>
    <name evidence="13" type="primary">LOC107117026</name>
</gene>
<dbReference type="PROSITE" id="PS00237">
    <property type="entry name" value="G_PROTEIN_RECEP_F1_1"/>
    <property type="match status" value="1"/>
</dbReference>
<evidence type="ECO:0000256" key="9">
    <source>
        <dbReference type="RuleBase" id="RU000688"/>
    </source>
</evidence>
<feature type="domain" description="G-protein coupled receptors family 1 profile" evidence="11">
    <location>
        <begin position="41"/>
        <end position="289"/>
    </location>
</feature>
<evidence type="ECO:0000313" key="12">
    <source>
        <dbReference type="Proteomes" id="UP000694871"/>
    </source>
</evidence>
<keyword evidence="9" id="KW-0297">G-protein coupled receptor</keyword>
<evidence type="ECO:0000256" key="4">
    <source>
        <dbReference type="ARBA" id="ARBA00022692"/>
    </source>
</evidence>
<proteinExistence type="inferred from homology"/>
<keyword evidence="8 9" id="KW-0807">Transducer</keyword>
<dbReference type="PROSITE" id="PS50262">
    <property type="entry name" value="G_PROTEIN_RECEP_F1_2"/>
    <property type="match status" value="1"/>
</dbReference>